<organism evidence="2 3">
    <name type="scientific">Botryotinia calthae</name>
    <dbReference type="NCBI Taxonomy" id="38488"/>
    <lineage>
        <taxon>Eukaryota</taxon>
        <taxon>Fungi</taxon>
        <taxon>Dikarya</taxon>
        <taxon>Ascomycota</taxon>
        <taxon>Pezizomycotina</taxon>
        <taxon>Leotiomycetes</taxon>
        <taxon>Helotiales</taxon>
        <taxon>Sclerotiniaceae</taxon>
        <taxon>Botryotinia</taxon>
    </lineage>
</organism>
<name>A0A4Y8CU14_9HELO</name>
<sequence length="366" mass="40734">MKNKASYVHEDMLNKMYDGKQIKTSQLLKNLSTVLQSSLKFHEDMRNQIHNGKAINTSEVLAQRNSIEQFLSNATLRDDEEQSILCPPGQLSKFADTANKLSAQIAKTLRNKAFTTGDMVTVMEHVPSRGAQNLEWDELSSILQVLTIHEASNNICHNVIKNSSTVLRSSLQFHEDMLNQIYDGKNQYETKHPKDLPSSAEIMRKIPLEIVHTEHRNIITATANAVSKVANVIASKSLYPVRTEETRTIDFTTPSWGATPEVGSYPTQYRSRVDDTTLRDTFYPIMKSLNAKYYVAEAAGSSIFHSNPNPKPEVGGKPKSILLPRQMAHQSGSGGESGSGMSRYGGSGSNNSENGSDEIRKRLRFS</sequence>
<evidence type="ECO:0000313" key="2">
    <source>
        <dbReference type="EMBL" id="TEY45860.1"/>
    </source>
</evidence>
<dbReference type="Proteomes" id="UP000297299">
    <property type="component" value="Unassembled WGS sequence"/>
</dbReference>
<evidence type="ECO:0000313" key="3">
    <source>
        <dbReference type="Proteomes" id="UP000297299"/>
    </source>
</evidence>
<gene>
    <name evidence="2" type="ORF">BOTCAL_0326g00050</name>
</gene>
<accession>A0A4Y8CU14</accession>
<protein>
    <submittedName>
        <fullName evidence="2">Uncharacterized protein</fullName>
    </submittedName>
</protein>
<reference evidence="2 3" key="1">
    <citation type="submission" date="2017-11" db="EMBL/GenBank/DDBJ databases">
        <title>Comparative genomics of Botrytis spp.</title>
        <authorList>
            <person name="Valero-Jimenez C.A."/>
            <person name="Tapia P."/>
            <person name="Veloso J."/>
            <person name="Silva-Moreno E."/>
            <person name="Staats M."/>
            <person name="Valdes J.H."/>
            <person name="Van Kan J.A.L."/>
        </authorList>
    </citation>
    <scope>NUCLEOTIDE SEQUENCE [LARGE SCALE GENOMIC DNA]</scope>
    <source>
        <strain evidence="2 3">MUCL2830</strain>
    </source>
</reference>
<dbReference type="EMBL" id="PHWZ01000325">
    <property type="protein sequence ID" value="TEY45860.1"/>
    <property type="molecule type" value="Genomic_DNA"/>
</dbReference>
<comment type="caution">
    <text evidence="2">The sequence shown here is derived from an EMBL/GenBank/DDBJ whole genome shotgun (WGS) entry which is preliminary data.</text>
</comment>
<dbReference type="AlphaFoldDB" id="A0A4Y8CU14"/>
<proteinExistence type="predicted"/>
<keyword evidence="3" id="KW-1185">Reference proteome</keyword>
<feature type="compositionally biased region" description="Gly residues" evidence="1">
    <location>
        <begin position="332"/>
        <end position="348"/>
    </location>
</feature>
<feature type="region of interest" description="Disordered" evidence="1">
    <location>
        <begin position="302"/>
        <end position="366"/>
    </location>
</feature>
<evidence type="ECO:0000256" key="1">
    <source>
        <dbReference type="SAM" id="MobiDB-lite"/>
    </source>
</evidence>